<dbReference type="GO" id="GO:0005886">
    <property type="term" value="C:plasma membrane"/>
    <property type="evidence" value="ECO:0007669"/>
    <property type="project" value="UniProtKB-SubCell"/>
</dbReference>
<name>A0A7W6F7N9_9HYPH</name>
<feature type="domain" description="ABC transmembrane type-1" evidence="10">
    <location>
        <begin position="27"/>
        <end position="305"/>
    </location>
</feature>
<comment type="similarity">
    <text evidence="2">Belongs to the ABC transporter superfamily.</text>
</comment>
<dbReference type="AlphaFoldDB" id="A0A7W6F7N9"/>
<dbReference type="EMBL" id="JACIDN010000005">
    <property type="protein sequence ID" value="MBB3903603.1"/>
    <property type="molecule type" value="Genomic_DNA"/>
</dbReference>
<evidence type="ECO:0000259" key="9">
    <source>
        <dbReference type="PROSITE" id="PS50893"/>
    </source>
</evidence>
<dbReference type="PROSITE" id="PS50929">
    <property type="entry name" value="ABC_TM1F"/>
    <property type="match status" value="1"/>
</dbReference>
<accession>A0A7W6F7N9</accession>
<dbReference type="PANTHER" id="PTHR24221:SF248">
    <property type="entry name" value="ABC TRANSPORTER TRANSMEMBRANE REGION"/>
    <property type="match status" value="1"/>
</dbReference>
<dbReference type="InterPro" id="IPR017871">
    <property type="entry name" value="ABC_transporter-like_CS"/>
</dbReference>
<feature type="transmembrane region" description="Helical" evidence="8">
    <location>
        <begin position="21"/>
        <end position="48"/>
    </location>
</feature>
<gene>
    <name evidence="11" type="ORF">GGR33_003112</name>
</gene>
<dbReference type="PANTHER" id="PTHR24221">
    <property type="entry name" value="ATP-BINDING CASSETTE SUB-FAMILY B"/>
    <property type="match status" value="1"/>
</dbReference>
<feature type="transmembrane region" description="Helical" evidence="8">
    <location>
        <begin position="60"/>
        <end position="83"/>
    </location>
</feature>
<dbReference type="InterPro" id="IPR036640">
    <property type="entry name" value="ABC1_TM_sf"/>
</dbReference>
<dbReference type="Pfam" id="PF00664">
    <property type="entry name" value="ABC_membrane"/>
    <property type="match status" value="1"/>
</dbReference>
<dbReference type="PROSITE" id="PS50893">
    <property type="entry name" value="ABC_TRANSPORTER_2"/>
    <property type="match status" value="1"/>
</dbReference>
<dbReference type="GO" id="GO:0005524">
    <property type="term" value="F:ATP binding"/>
    <property type="evidence" value="ECO:0007669"/>
    <property type="project" value="UniProtKB-KW"/>
</dbReference>
<dbReference type="InterPro" id="IPR003593">
    <property type="entry name" value="AAA+_ATPase"/>
</dbReference>
<dbReference type="SMART" id="SM00382">
    <property type="entry name" value="AAA"/>
    <property type="match status" value="1"/>
</dbReference>
<dbReference type="Pfam" id="PF00005">
    <property type="entry name" value="ABC_tran"/>
    <property type="match status" value="1"/>
</dbReference>
<dbReference type="InterPro" id="IPR039421">
    <property type="entry name" value="Type_1_exporter"/>
</dbReference>
<evidence type="ECO:0000256" key="2">
    <source>
        <dbReference type="ARBA" id="ARBA00005417"/>
    </source>
</evidence>
<comment type="caution">
    <text evidence="11">The sequence shown here is derived from an EMBL/GenBank/DDBJ whole genome shotgun (WGS) entry which is preliminary data.</text>
</comment>
<dbReference type="SUPFAM" id="SSF90123">
    <property type="entry name" value="ABC transporter transmembrane region"/>
    <property type="match status" value="1"/>
</dbReference>
<feature type="domain" description="ABC transporter" evidence="9">
    <location>
        <begin position="335"/>
        <end position="571"/>
    </location>
</feature>
<dbReference type="GO" id="GO:0030253">
    <property type="term" value="P:protein secretion by the type I secretion system"/>
    <property type="evidence" value="ECO:0007669"/>
    <property type="project" value="InterPro"/>
</dbReference>
<dbReference type="Proteomes" id="UP000517759">
    <property type="component" value="Unassembled WGS sequence"/>
</dbReference>
<sequence>MSEDRVLRLAKSREFWSAVRAGRGALLMVVGVSGLINLLMLTAPVFMLQVYDRVLPSRSLATLVGLAGIALVLFLVQSALEVFRARILSRFGRLVDERLGDRIFRHLLVRGCEMPRTDDGPQALRDLDTVRGFLSSMAFTAFFDLPWVPLYIAVCFLFHPWIGLTILCGAVVLCGLTILTDWAQAGPSRQAVLAGSERRSFTDMAHRTAPLLSALGMRSRIAELWQQRAQQNLDVAGYGNDLSIGFGASARLMRTVLQSGILGLGAYLVVREEATAGVMLAATILSARALAPVDLAIANWKSFSAARQAWTRLVAFLPRKAAVDPTPLPAPRESLRVTALSVAIPGSDTLALHDVSLALAPGSALGVIGPSASGKSTFARSLVGLARASRGVIRLDGAAIDQWDPDALGRAVGYLPQDIEMFDGTIAQNITRFDREPDPEALLSAARAAGVHEIVLRLPGGYDARVGSGGLGLSGGQRQRIALARALYGDPFLVVLDEPNSNLDVEGDRALAAAVQAVRARGGIVVLVAHRPSALTAVDRILVLADGRVQLHGPRDEVLAKLGALTRQQPARVA</sequence>
<dbReference type="InterPro" id="IPR011527">
    <property type="entry name" value="ABC1_TM_dom"/>
</dbReference>
<dbReference type="GO" id="GO:0034040">
    <property type="term" value="F:ATPase-coupled lipid transmembrane transporter activity"/>
    <property type="evidence" value="ECO:0007669"/>
    <property type="project" value="TreeGrafter"/>
</dbReference>
<dbReference type="PROSITE" id="PS00211">
    <property type="entry name" value="ABC_TRANSPORTER_1"/>
    <property type="match status" value="1"/>
</dbReference>
<dbReference type="Gene3D" id="3.40.50.300">
    <property type="entry name" value="P-loop containing nucleotide triphosphate hydrolases"/>
    <property type="match status" value="1"/>
</dbReference>
<feature type="transmembrane region" description="Helical" evidence="8">
    <location>
        <begin position="158"/>
        <end position="179"/>
    </location>
</feature>
<dbReference type="RefSeq" id="WP_183506675.1">
    <property type="nucleotide sequence ID" value="NZ_JACIDN010000005.1"/>
</dbReference>
<evidence type="ECO:0000259" key="10">
    <source>
        <dbReference type="PROSITE" id="PS50929"/>
    </source>
</evidence>
<dbReference type="Gene3D" id="1.20.1560.10">
    <property type="entry name" value="ABC transporter type 1, transmembrane domain"/>
    <property type="match status" value="1"/>
</dbReference>
<organism evidence="11 12">
    <name type="scientific">Methylobacterium brachythecii</name>
    <dbReference type="NCBI Taxonomy" id="1176177"/>
    <lineage>
        <taxon>Bacteria</taxon>
        <taxon>Pseudomonadati</taxon>
        <taxon>Pseudomonadota</taxon>
        <taxon>Alphaproteobacteria</taxon>
        <taxon>Hyphomicrobiales</taxon>
        <taxon>Methylobacteriaceae</taxon>
        <taxon>Methylobacterium</taxon>
    </lineage>
</organism>
<dbReference type="InterPro" id="IPR010128">
    <property type="entry name" value="ATPase_T1SS_PrtD-like"/>
</dbReference>
<evidence type="ECO:0000256" key="5">
    <source>
        <dbReference type="ARBA" id="ARBA00022840"/>
    </source>
</evidence>
<keyword evidence="5 11" id="KW-0067">ATP-binding</keyword>
<keyword evidence="7 8" id="KW-0472">Membrane</keyword>
<comment type="subcellular location">
    <subcellularLocation>
        <location evidence="1">Cell membrane</location>
        <topology evidence="1">Multi-pass membrane protein</topology>
    </subcellularLocation>
</comment>
<evidence type="ECO:0000256" key="6">
    <source>
        <dbReference type="ARBA" id="ARBA00022989"/>
    </source>
</evidence>
<evidence type="ECO:0000313" key="12">
    <source>
        <dbReference type="Proteomes" id="UP000517759"/>
    </source>
</evidence>
<dbReference type="InterPro" id="IPR027417">
    <property type="entry name" value="P-loop_NTPase"/>
</dbReference>
<dbReference type="GO" id="GO:0016887">
    <property type="term" value="F:ATP hydrolysis activity"/>
    <property type="evidence" value="ECO:0007669"/>
    <property type="project" value="InterPro"/>
</dbReference>
<feature type="transmembrane region" description="Helical" evidence="8">
    <location>
        <begin position="132"/>
        <end position="152"/>
    </location>
</feature>
<evidence type="ECO:0000313" key="11">
    <source>
        <dbReference type="EMBL" id="MBB3903603.1"/>
    </source>
</evidence>
<evidence type="ECO:0000256" key="7">
    <source>
        <dbReference type="ARBA" id="ARBA00023136"/>
    </source>
</evidence>
<evidence type="ECO:0000256" key="3">
    <source>
        <dbReference type="ARBA" id="ARBA00022692"/>
    </source>
</evidence>
<dbReference type="GO" id="GO:0140359">
    <property type="term" value="F:ABC-type transporter activity"/>
    <property type="evidence" value="ECO:0007669"/>
    <property type="project" value="InterPro"/>
</dbReference>
<protein>
    <submittedName>
        <fullName evidence="11">ATP-binding cassette subfamily C protein</fullName>
    </submittedName>
</protein>
<dbReference type="SUPFAM" id="SSF52540">
    <property type="entry name" value="P-loop containing nucleoside triphosphate hydrolases"/>
    <property type="match status" value="1"/>
</dbReference>
<dbReference type="InterPro" id="IPR003439">
    <property type="entry name" value="ABC_transporter-like_ATP-bd"/>
</dbReference>
<evidence type="ECO:0000256" key="8">
    <source>
        <dbReference type="SAM" id="Phobius"/>
    </source>
</evidence>
<reference evidence="11 12" key="1">
    <citation type="submission" date="2020-08" db="EMBL/GenBank/DDBJ databases">
        <title>Genomic Encyclopedia of Type Strains, Phase IV (KMG-IV): sequencing the most valuable type-strain genomes for metagenomic binning, comparative biology and taxonomic classification.</title>
        <authorList>
            <person name="Goeker M."/>
        </authorList>
    </citation>
    <scope>NUCLEOTIDE SEQUENCE [LARGE SCALE GENOMIC DNA]</scope>
    <source>
        <strain evidence="11 12">DSM 24105</strain>
    </source>
</reference>
<evidence type="ECO:0000256" key="1">
    <source>
        <dbReference type="ARBA" id="ARBA00004651"/>
    </source>
</evidence>
<dbReference type="GO" id="GO:0030256">
    <property type="term" value="C:type I protein secretion system complex"/>
    <property type="evidence" value="ECO:0007669"/>
    <property type="project" value="InterPro"/>
</dbReference>
<keyword evidence="4" id="KW-0547">Nucleotide-binding</keyword>
<keyword evidence="3 8" id="KW-0812">Transmembrane</keyword>
<dbReference type="NCBIfam" id="TIGR01842">
    <property type="entry name" value="type_I_sec_PrtD"/>
    <property type="match status" value="1"/>
</dbReference>
<keyword evidence="6 8" id="KW-1133">Transmembrane helix</keyword>
<evidence type="ECO:0000256" key="4">
    <source>
        <dbReference type="ARBA" id="ARBA00022741"/>
    </source>
</evidence>
<proteinExistence type="inferred from homology"/>